<dbReference type="GO" id="GO:0003796">
    <property type="term" value="F:lysozyme activity"/>
    <property type="evidence" value="ECO:0007669"/>
    <property type="project" value="InterPro"/>
</dbReference>
<dbReference type="RefSeq" id="XP_040488259.1">
    <property type="nucleotide sequence ID" value="XM_040632325.1"/>
</dbReference>
<keyword evidence="4" id="KW-1185">Reference proteome</keyword>
<protein>
    <submittedName>
        <fullName evidence="5">Sperm acrosome-associated protein 5 isoform X1</fullName>
    </submittedName>
    <submittedName>
        <fullName evidence="6">Sperm acrosome-associated protein 5 isoform X2</fullName>
    </submittedName>
</protein>
<organism evidence="4 6">
    <name type="scientific">Ursus maritimus</name>
    <name type="common">Polar bear</name>
    <name type="synonym">Thalarctos maritimus</name>
    <dbReference type="NCBI Taxonomy" id="29073"/>
    <lineage>
        <taxon>Eukaryota</taxon>
        <taxon>Metazoa</taxon>
        <taxon>Chordata</taxon>
        <taxon>Craniata</taxon>
        <taxon>Vertebrata</taxon>
        <taxon>Euteleostomi</taxon>
        <taxon>Mammalia</taxon>
        <taxon>Eutheria</taxon>
        <taxon>Laurasiatheria</taxon>
        <taxon>Carnivora</taxon>
        <taxon>Caniformia</taxon>
        <taxon>Ursidae</taxon>
        <taxon>Ursus</taxon>
    </lineage>
</organism>
<accession>A0A8M1FY19</accession>
<dbReference type="GO" id="GO:0001669">
    <property type="term" value="C:acrosomal vesicle"/>
    <property type="evidence" value="ECO:0007669"/>
    <property type="project" value="TreeGrafter"/>
</dbReference>
<evidence type="ECO:0000256" key="1">
    <source>
        <dbReference type="ARBA" id="ARBA00010859"/>
    </source>
</evidence>
<keyword evidence="2" id="KW-1015">Disulfide bond</keyword>
<dbReference type="SMART" id="SM00263">
    <property type="entry name" value="LYZ1"/>
    <property type="match status" value="1"/>
</dbReference>
<dbReference type="PANTHER" id="PTHR11407">
    <property type="entry name" value="LYSOZYME C"/>
    <property type="match status" value="1"/>
</dbReference>
<dbReference type="PANTHER" id="PTHR11407:SF31">
    <property type="entry name" value="SPERM ACROSOME-ASSOCIATED PROTEIN 5"/>
    <property type="match status" value="1"/>
</dbReference>
<reference evidence="5 6" key="2">
    <citation type="submission" date="2025-04" db="UniProtKB">
        <authorList>
            <consortium name="RefSeq"/>
        </authorList>
    </citation>
    <scope>IDENTIFICATION</scope>
    <source>
        <tissue evidence="5 6">Whole blood</tissue>
    </source>
</reference>
<gene>
    <name evidence="5 6" type="primary">SPACA5</name>
</gene>
<dbReference type="GO" id="GO:0007342">
    <property type="term" value="P:fusion of sperm to egg plasma membrane involved in single fertilization"/>
    <property type="evidence" value="ECO:0007669"/>
    <property type="project" value="TreeGrafter"/>
</dbReference>
<dbReference type="InterPro" id="IPR023346">
    <property type="entry name" value="Lysozyme-like_dom_sf"/>
</dbReference>
<dbReference type="PRINTS" id="PR00137">
    <property type="entry name" value="LYSOZYME"/>
</dbReference>
<sequence>MAAPAPSQLYDGRAHRGSTPRGLPWRAGLCMAHYESGFDTSFVDHNPDGSSEYGIFQLNSAWWCDNGVTPTQNLCHMECRDLLNPHILDDILCARQVVSSENGMTAWDSWIRHCSGHDLSEWLKGCNMHAKPDAKKINNS</sequence>
<dbReference type="PRINTS" id="PR00135">
    <property type="entry name" value="LYZLACT"/>
</dbReference>
<dbReference type="Pfam" id="PF00062">
    <property type="entry name" value="Lys"/>
    <property type="match status" value="1"/>
</dbReference>
<evidence type="ECO:0000313" key="6">
    <source>
        <dbReference type="RefSeq" id="XP_040488263.1"/>
    </source>
</evidence>
<comment type="similarity">
    <text evidence="1 3">Belongs to the glycosyl hydrolase 22 family.</text>
</comment>
<dbReference type="InterPro" id="IPR000974">
    <property type="entry name" value="Glyco_hydro_22_lys"/>
</dbReference>
<dbReference type="CDD" id="cd16897">
    <property type="entry name" value="LYZ_C"/>
    <property type="match status" value="1"/>
</dbReference>
<dbReference type="SUPFAM" id="SSF53955">
    <property type="entry name" value="Lysozyme-like"/>
    <property type="match status" value="1"/>
</dbReference>
<dbReference type="Gene3D" id="1.10.530.10">
    <property type="match status" value="1"/>
</dbReference>
<dbReference type="GeneID" id="103664020"/>
<dbReference type="FunFam" id="1.10.530.10:FF:000001">
    <property type="entry name" value="Lysozyme C"/>
    <property type="match status" value="1"/>
</dbReference>
<dbReference type="CTD" id="389852"/>
<dbReference type="AlphaFoldDB" id="A0A8M1FY19"/>
<evidence type="ECO:0000313" key="5">
    <source>
        <dbReference type="RefSeq" id="XP_040488259.1"/>
    </source>
</evidence>
<proteinExistence type="inferred from homology"/>
<reference evidence="4" key="1">
    <citation type="submission" date="2024-06" db="UniProtKB">
        <authorList>
            <consortium name="RefSeq"/>
        </authorList>
    </citation>
    <scope>NUCLEOTIDE SEQUENCE [LARGE SCALE GENOMIC DNA]</scope>
</reference>
<dbReference type="Proteomes" id="UP000261680">
    <property type="component" value="Chromosome X"/>
</dbReference>
<name>A0A8M1FY19_URSMA</name>
<dbReference type="GO" id="GO:0036126">
    <property type="term" value="C:sperm flagellum"/>
    <property type="evidence" value="ECO:0007669"/>
    <property type="project" value="TreeGrafter"/>
</dbReference>
<evidence type="ECO:0000313" key="4">
    <source>
        <dbReference type="Proteomes" id="UP000261680"/>
    </source>
</evidence>
<dbReference type="RefSeq" id="XP_040488263.1">
    <property type="nucleotide sequence ID" value="XM_040632329.1"/>
</dbReference>
<evidence type="ECO:0000256" key="3">
    <source>
        <dbReference type="RuleBase" id="RU004440"/>
    </source>
</evidence>
<evidence type="ECO:0000256" key="2">
    <source>
        <dbReference type="ARBA" id="ARBA00023157"/>
    </source>
</evidence>
<dbReference type="PROSITE" id="PS51348">
    <property type="entry name" value="GLYCOSYL_HYDROL_F22_2"/>
    <property type="match status" value="1"/>
</dbReference>
<dbReference type="InterPro" id="IPR001916">
    <property type="entry name" value="Glyco_hydro_22"/>
</dbReference>